<geneLocation type="plasmid" evidence="1 2">
    <name>pCBA1113-01</name>
</geneLocation>
<evidence type="ECO:0000313" key="1">
    <source>
        <dbReference type="EMBL" id="AXG08254.1"/>
    </source>
</evidence>
<dbReference type="Proteomes" id="UP000253273">
    <property type="component" value="Plasmid pCBA1113-01"/>
</dbReference>
<gene>
    <name evidence="1" type="ORF">DU500_17335</name>
</gene>
<accession>A0A345E7T2</accession>
<dbReference type="KEGG" id="haj:DU500_17335"/>
<dbReference type="EMBL" id="CP031151">
    <property type="protein sequence ID" value="AXG08254.1"/>
    <property type="molecule type" value="Genomic_DNA"/>
</dbReference>
<protein>
    <submittedName>
        <fullName evidence="1">Uncharacterized protein</fullName>
    </submittedName>
</protein>
<sequence length="162" mass="18180">MTGGGDIFPISVRIDRVGEYIKSQTCGLDPHPSEVRNFAQELFIDRIGSLHKLDEEPSIEDGLRKDFSPNCMNSRSYSKTRYLDYQYTVGGDWEASESDELEDISFKGYFSIEFGETDYLLVGGMIPDEEVSIGFLGEEIVPNEGELANTLIDLMEQTALTD</sequence>
<name>A0A345E7T2_9EURY</name>
<dbReference type="AlphaFoldDB" id="A0A345E7T2"/>
<keyword evidence="2" id="KW-1185">Reference proteome</keyword>
<organism evidence="1 2">
    <name type="scientific">Haloplanus rubicundus</name>
    <dbReference type="NCBI Taxonomy" id="1547898"/>
    <lineage>
        <taxon>Archaea</taxon>
        <taxon>Methanobacteriati</taxon>
        <taxon>Methanobacteriota</taxon>
        <taxon>Stenosarchaea group</taxon>
        <taxon>Halobacteria</taxon>
        <taxon>Halobacteriales</taxon>
        <taxon>Haloferacaceae</taxon>
        <taxon>Haloplanus</taxon>
    </lineage>
</organism>
<reference evidence="1 2" key="1">
    <citation type="submission" date="2018-07" db="EMBL/GenBank/DDBJ databases">
        <title>Genome sequences of Haloplanus sp. CBA1113.</title>
        <authorList>
            <person name="Kim Y.B."/>
            <person name="Roh S.W."/>
        </authorList>
    </citation>
    <scope>NUCLEOTIDE SEQUENCE [LARGE SCALE GENOMIC DNA]</scope>
    <source>
        <strain evidence="1 2">CBA1113</strain>
        <plasmid evidence="1 2">pCBA1113-01</plasmid>
    </source>
</reference>
<keyword evidence="1" id="KW-0614">Plasmid</keyword>
<evidence type="ECO:0000313" key="2">
    <source>
        <dbReference type="Proteomes" id="UP000253273"/>
    </source>
</evidence>
<proteinExistence type="predicted"/>